<dbReference type="InterPro" id="IPR036097">
    <property type="entry name" value="HisK_dim/P_sf"/>
</dbReference>
<comment type="subcellular location">
    <subcellularLocation>
        <location evidence="2">Membrane</location>
    </subcellularLocation>
</comment>
<dbReference type="CDD" id="cd06225">
    <property type="entry name" value="HAMP"/>
    <property type="match status" value="1"/>
</dbReference>
<accession>A0A178ME39</accession>
<gene>
    <name evidence="14" type="ORF">A6A04_06405</name>
</gene>
<evidence type="ECO:0000259" key="12">
    <source>
        <dbReference type="PROSITE" id="PS50109"/>
    </source>
</evidence>
<dbReference type="InterPro" id="IPR005467">
    <property type="entry name" value="His_kinase_dom"/>
</dbReference>
<keyword evidence="5" id="KW-0808">Transferase</keyword>
<dbReference type="Pfam" id="PF00512">
    <property type="entry name" value="HisKA"/>
    <property type="match status" value="1"/>
</dbReference>
<evidence type="ECO:0000256" key="8">
    <source>
        <dbReference type="ARBA" id="ARBA00022989"/>
    </source>
</evidence>
<dbReference type="InterPro" id="IPR003661">
    <property type="entry name" value="HisK_dim/P_dom"/>
</dbReference>
<dbReference type="CDD" id="cd00082">
    <property type="entry name" value="HisKA"/>
    <property type="match status" value="1"/>
</dbReference>
<feature type="domain" description="Histidine kinase" evidence="12">
    <location>
        <begin position="350"/>
        <end position="555"/>
    </location>
</feature>
<dbReference type="GO" id="GO:0000155">
    <property type="term" value="F:phosphorelay sensor kinase activity"/>
    <property type="evidence" value="ECO:0007669"/>
    <property type="project" value="InterPro"/>
</dbReference>
<dbReference type="PROSITE" id="PS50109">
    <property type="entry name" value="HIS_KIN"/>
    <property type="match status" value="1"/>
</dbReference>
<dbReference type="InterPro" id="IPR036890">
    <property type="entry name" value="HATPase_C_sf"/>
</dbReference>
<dbReference type="InterPro" id="IPR003594">
    <property type="entry name" value="HATPase_dom"/>
</dbReference>
<sequence>MLPRSLVSRYFVVSLVAAVVPLAAVGYLYDSYAQDILRALTGQRLSAQLTATASRLGSFFDTRIYQLDTLSNYPSLASYVGRPDRDDPEISALLRIEADVPDLYGIWFFNATGRLARVIAGQAASGPPYWGGEAPDISRLPRVKVGGTEIIGPVAPRDGAPGWFLMRQVLRDPRSGEDSGTIALHVRLASVTELMGAPEIGSLIQPVLTTPGGGVFDTVGHVARMRGELMPGPEIAPGWQAALVIQPDALLGPFNQARHWLYMLVFSSVAAVAILFLRLSSKLRRRLRQLVIGADAVSAGQLDYRLPETGNDEINVVSRAFNGMSRKLSQMIERTVSIEKMAVLGKFATGVAHEVRNPMATIKTSVQALARQEGDLERLEILNGVSSEIDRLTRVMEDLLEYGRPRPPETGPVPVRDLFRRVNALVSPEAERQGLHLGVMGSADLVLLADRDHVMQILINLVVNAMQATAPDGAITLLARSEDNWGLIEVSDTGGGIADDDLPKVMDPFFTTRALGTGLGLSICRQLTEVNGGDIHIASEPGKGTTVTLRLPLMRSGDRLG</sequence>
<evidence type="ECO:0000256" key="7">
    <source>
        <dbReference type="ARBA" id="ARBA00022777"/>
    </source>
</evidence>
<evidence type="ECO:0000313" key="15">
    <source>
        <dbReference type="Proteomes" id="UP000078428"/>
    </source>
</evidence>
<comment type="caution">
    <text evidence="14">The sequence shown here is derived from an EMBL/GenBank/DDBJ whole genome shotgun (WGS) entry which is preliminary data.</text>
</comment>
<dbReference type="InterPro" id="IPR050428">
    <property type="entry name" value="TCS_sensor_his_kinase"/>
</dbReference>
<keyword evidence="4" id="KW-0597">Phosphoprotein</keyword>
<dbReference type="GO" id="GO:0005886">
    <property type="term" value="C:plasma membrane"/>
    <property type="evidence" value="ECO:0007669"/>
    <property type="project" value="TreeGrafter"/>
</dbReference>
<evidence type="ECO:0000256" key="6">
    <source>
        <dbReference type="ARBA" id="ARBA00022692"/>
    </source>
</evidence>
<evidence type="ECO:0000256" key="3">
    <source>
        <dbReference type="ARBA" id="ARBA00012438"/>
    </source>
</evidence>
<dbReference type="PRINTS" id="PR00344">
    <property type="entry name" value="BCTRLSENSOR"/>
</dbReference>
<dbReference type="Gene3D" id="3.30.565.10">
    <property type="entry name" value="Histidine kinase-like ATPase, C-terminal domain"/>
    <property type="match status" value="1"/>
</dbReference>
<keyword evidence="8 11" id="KW-1133">Transmembrane helix</keyword>
<dbReference type="PROSITE" id="PS50885">
    <property type="entry name" value="HAMP"/>
    <property type="match status" value="1"/>
</dbReference>
<feature type="domain" description="HAMP" evidence="13">
    <location>
        <begin position="281"/>
        <end position="333"/>
    </location>
</feature>
<name>A0A178ME39_9PROT</name>
<keyword evidence="9" id="KW-0902">Two-component regulatory system</keyword>
<dbReference type="Proteomes" id="UP000078428">
    <property type="component" value="Unassembled WGS sequence"/>
</dbReference>
<dbReference type="InterPro" id="IPR004358">
    <property type="entry name" value="Sig_transdc_His_kin-like_C"/>
</dbReference>
<dbReference type="AlphaFoldDB" id="A0A178ME39"/>
<dbReference type="SUPFAM" id="SSF47384">
    <property type="entry name" value="Homodimeric domain of signal transducing histidine kinase"/>
    <property type="match status" value="1"/>
</dbReference>
<dbReference type="Pfam" id="PF00672">
    <property type="entry name" value="HAMP"/>
    <property type="match status" value="1"/>
</dbReference>
<dbReference type="SUPFAM" id="SSF55874">
    <property type="entry name" value="ATPase domain of HSP90 chaperone/DNA topoisomerase II/histidine kinase"/>
    <property type="match status" value="1"/>
</dbReference>
<protein>
    <recommendedName>
        <fullName evidence="3">histidine kinase</fullName>
        <ecNumber evidence="3">2.7.13.3</ecNumber>
    </recommendedName>
</protein>
<dbReference type="Gene3D" id="6.10.340.10">
    <property type="match status" value="1"/>
</dbReference>
<evidence type="ECO:0000256" key="10">
    <source>
        <dbReference type="ARBA" id="ARBA00023136"/>
    </source>
</evidence>
<feature type="transmembrane region" description="Helical" evidence="11">
    <location>
        <begin position="260"/>
        <end position="279"/>
    </location>
</feature>
<keyword evidence="7" id="KW-0418">Kinase</keyword>
<keyword evidence="6 11" id="KW-0812">Transmembrane</keyword>
<proteinExistence type="predicted"/>
<dbReference type="SUPFAM" id="SSF158472">
    <property type="entry name" value="HAMP domain-like"/>
    <property type="match status" value="1"/>
</dbReference>
<evidence type="ECO:0000256" key="11">
    <source>
        <dbReference type="SAM" id="Phobius"/>
    </source>
</evidence>
<evidence type="ECO:0000256" key="5">
    <source>
        <dbReference type="ARBA" id="ARBA00022679"/>
    </source>
</evidence>
<evidence type="ECO:0000256" key="4">
    <source>
        <dbReference type="ARBA" id="ARBA00022553"/>
    </source>
</evidence>
<comment type="catalytic activity">
    <reaction evidence="1">
        <text>ATP + protein L-histidine = ADP + protein N-phospho-L-histidine.</text>
        <dbReference type="EC" id="2.7.13.3"/>
    </reaction>
</comment>
<dbReference type="SMART" id="SM00304">
    <property type="entry name" value="HAMP"/>
    <property type="match status" value="1"/>
</dbReference>
<dbReference type="EC" id="2.7.13.3" evidence="3"/>
<evidence type="ECO:0000256" key="2">
    <source>
        <dbReference type="ARBA" id="ARBA00004370"/>
    </source>
</evidence>
<evidence type="ECO:0000256" key="1">
    <source>
        <dbReference type="ARBA" id="ARBA00000085"/>
    </source>
</evidence>
<dbReference type="SMART" id="SM00387">
    <property type="entry name" value="HATPase_c"/>
    <property type="match status" value="1"/>
</dbReference>
<dbReference type="Pfam" id="PF02518">
    <property type="entry name" value="HATPase_c"/>
    <property type="match status" value="1"/>
</dbReference>
<feature type="transmembrane region" description="Helical" evidence="11">
    <location>
        <begin position="7"/>
        <end position="29"/>
    </location>
</feature>
<keyword evidence="10 11" id="KW-0472">Membrane</keyword>
<evidence type="ECO:0000259" key="13">
    <source>
        <dbReference type="PROSITE" id="PS50885"/>
    </source>
</evidence>
<dbReference type="InterPro" id="IPR003660">
    <property type="entry name" value="HAMP_dom"/>
</dbReference>
<dbReference type="Gene3D" id="1.10.287.130">
    <property type="match status" value="1"/>
</dbReference>
<reference evidence="14 15" key="1">
    <citation type="submission" date="2016-04" db="EMBL/GenBank/DDBJ databases">
        <title>Draft genome sequence of freshwater magnetotactic bacteria Magnetospirillum marisnigri SP-1 and Magnetospirillum moscoviense BB-1.</title>
        <authorList>
            <person name="Koziaeva V."/>
            <person name="Dziuba M.V."/>
            <person name="Ivanov T.M."/>
            <person name="Kuznetsov B."/>
            <person name="Grouzdev D.S."/>
        </authorList>
    </citation>
    <scope>NUCLEOTIDE SEQUENCE [LARGE SCALE GENOMIC DNA]</scope>
    <source>
        <strain evidence="14 15">SP-1</strain>
    </source>
</reference>
<evidence type="ECO:0000313" key="14">
    <source>
        <dbReference type="EMBL" id="OAN46786.1"/>
    </source>
</evidence>
<dbReference type="PANTHER" id="PTHR45436">
    <property type="entry name" value="SENSOR HISTIDINE KINASE YKOH"/>
    <property type="match status" value="1"/>
</dbReference>
<dbReference type="EMBL" id="LWQT01000088">
    <property type="protein sequence ID" value="OAN46786.1"/>
    <property type="molecule type" value="Genomic_DNA"/>
</dbReference>
<keyword evidence="15" id="KW-1185">Reference proteome</keyword>
<evidence type="ECO:0000256" key="9">
    <source>
        <dbReference type="ARBA" id="ARBA00023012"/>
    </source>
</evidence>
<dbReference type="STRING" id="1285242.A6A04_06405"/>
<organism evidence="14 15">
    <name type="scientific">Paramagnetospirillum marisnigri</name>
    <dbReference type="NCBI Taxonomy" id="1285242"/>
    <lineage>
        <taxon>Bacteria</taxon>
        <taxon>Pseudomonadati</taxon>
        <taxon>Pseudomonadota</taxon>
        <taxon>Alphaproteobacteria</taxon>
        <taxon>Rhodospirillales</taxon>
        <taxon>Magnetospirillaceae</taxon>
        <taxon>Paramagnetospirillum</taxon>
    </lineage>
</organism>
<dbReference type="PANTHER" id="PTHR45436:SF5">
    <property type="entry name" value="SENSOR HISTIDINE KINASE TRCS"/>
    <property type="match status" value="1"/>
</dbReference>
<dbReference type="SMART" id="SM00388">
    <property type="entry name" value="HisKA"/>
    <property type="match status" value="1"/>
</dbReference>